<dbReference type="AlphaFoldDB" id="A0A6A2WGB5"/>
<dbReference type="InterPro" id="IPR048182">
    <property type="entry name" value="Malolactic_enz"/>
</dbReference>
<dbReference type="InterPro" id="IPR036291">
    <property type="entry name" value="NAD(P)-bd_dom_sf"/>
</dbReference>
<feature type="domain" description="Malic enzyme N-terminal" evidence="10">
    <location>
        <begin position="68"/>
        <end position="250"/>
    </location>
</feature>
<dbReference type="InterPro" id="IPR037062">
    <property type="entry name" value="Malic_N_dom_sf"/>
</dbReference>
<dbReference type="NCBIfam" id="NF010052">
    <property type="entry name" value="PRK13529.1"/>
    <property type="match status" value="1"/>
</dbReference>
<evidence type="ECO:0000256" key="7">
    <source>
        <dbReference type="PIRSR" id="PIRSR000106-3"/>
    </source>
</evidence>
<comment type="similarity">
    <text evidence="2 8">Belongs to the malic enzymes family.</text>
</comment>
<feature type="active site" description="Proton donor" evidence="5">
    <location>
        <position position="164"/>
    </location>
</feature>
<feature type="binding site" evidence="7">
    <location>
        <position position="259"/>
    </location>
    <ligand>
        <name>a divalent metal cation</name>
        <dbReference type="ChEBI" id="CHEBI:60240"/>
    </ligand>
</feature>
<dbReference type="InterPro" id="IPR001891">
    <property type="entry name" value="Malic_OxRdtase"/>
</dbReference>
<name>A0A6A2WGB5_9BIFI</name>
<evidence type="ECO:0000256" key="6">
    <source>
        <dbReference type="PIRSR" id="PIRSR000106-2"/>
    </source>
</evidence>
<evidence type="ECO:0000313" key="12">
    <source>
        <dbReference type="Proteomes" id="UP000440041"/>
    </source>
</evidence>
<feature type="binding site" evidence="6">
    <location>
        <position position="404"/>
    </location>
    <ligand>
        <name>(S)-malate</name>
        <dbReference type="ChEBI" id="CHEBI:15589"/>
    </ligand>
</feature>
<dbReference type="FunFam" id="3.40.50.720:FF:000182">
    <property type="entry name" value="NAD-dependent malic enzyme"/>
    <property type="match status" value="1"/>
</dbReference>
<evidence type="ECO:0000256" key="8">
    <source>
        <dbReference type="RuleBase" id="RU003427"/>
    </source>
</evidence>
<evidence type="ECO:0000259" key="9">
    <source>
        <dbReference type="SMART" id="SM00919"/>
    </source>
</evidence>
<evidence type="ECO:0000256" key="4">
    <source>
        <dbReference type="ARBA" id="ARBA00023027"/>
    </source>
</evidence>
<accession>A0A6A2WGB5</accession>
<dbReference type="InterPro" id="IPR012301">
    <property type="entry name" value="Malic_N_dom"/>
</dbReference>
<dbReference type="PANTHER" id="PTHR23406:SF34">
    <property type="entry name" value="NAD-DEPENDENT MALIC ENZYME, MITOCHONDRIAL"/>
    <property type="match status" value="1"/>
</dbReference>
<dbReference type="Gene3D" id="3.40.50.10380">
    <property type="entry name" value="Malic enzyme, N-terminal domain"/>
    <property type="match status" value="1"/>
</dbReference>
<dbReference type="InterPro" id="IPR015884">
    <property type="entry name" value="Malic_enzyme_CS"/>
</dbReference>
<dbReference type="InterPro" id="IPR012302">
    <property type="entry name" value="Malic_NAD-bd"/>
</dbReference>
<protein>
    <submittedName>
        <fullName evidence="11">NAD-dependent malic enzyme</fullName>
    </submittedName>
</protein>
<dbReference type="SMART" id="SM00919">
    <property type="entry name" value="Malic_M"/>
    <property type="match status" value="1"/>
</dbReference>
<dbReference type="GO" id="GO:0016616">
    <property type="term" value="F:oxidoreductase activity, acting on the CH-OH group of donors, NAD or NADP as acceptor"/>
    <property type="evidence" value="ECO:0007669"/>
    <property type="project" value="InterPro"/>
</dbReference>
<dbReference type="SUPFAM" id="SSF53223">
    <property type="entry name" value="Aminoacid dehydrogenase-like, N-terminal domain"/>
    <property type="match status" value="1"/>
</dbReference>
<dbReference type="GO" id="GO:0005829">
    <property type="term" value="C:cytosol"/>
    <property type="evidence" value="ECO:0007669"/>
    <property type="project" value="TreeGrafter"/>
</dbReference>
<dbReference type="Proteomes" id="UP000440041">
    <property type="component" value="Unassembled WGS sequence"/>
</dbReference>
<evidence type="ECO:0000256" key="5">
    <source>
        <dbReference type="PIRSR" id="PIRSR000106-1"/>
    </source>
</evidence>
<evidence type="ECO:0000313" key="11">
    <source>
        <dbReference type="EMBL" id="KAB8301792.1"/>
    </source>
</evidence>
<evidence type="ECO:0000259" key="10">
    <source>
        <dbReference type="SMART" id="SM01274"/>
    </source>
</evidence>
<dbReference type="Pfam" id="PF00390">
    <property type="entry name" value="malic"/>
    <property type="match status" value="1"/>
</dbReference>
<feature type="binding site" evidence="6">
    <location>
        <position position="448"/>
    </location>
    <ligand>
        <name>(S)-malate</name>
        <dbReference type="ChEBI" id="CHEBI:15589"/>
    </ligand>
</feature>
<dbReference type="PANTHER" id="PTHR23406">
    <property type="entry name" value="MALIC ENZYME-RELATED"/>
    <property type="match status" value="1"/>
</dbReference>
<dbReference type="NCBIfam" id="NF041582">
    <property type="entry name" value="malolactic"/>
    <property type="match status" value="1"/>
</dbReference>
<dbReference type="InterPro" id="IPR046346">
    <property type="entry name" value="Aminoacid_DH-like_N_sf"/>
</dbReference>
<dbReference type="SMART" id="SM01274">
    <property type="entry name" value="malic"/>
    <property type="match status" value="1"/>
</dbReference>
<evidence type="ECO:0000256" key="1">
    <source>
        <dbReference type="ARBA" id="ARBA00001936"/>
    </source>
</evidence>
<dbReference type="SUPFAM" id="SSF51735">
    <property type="entry name" value="NAD(P)-binding Rossmann-fold domains"/>
    <property type="match status" value="1"/>
</dbReference>
<dbReference type="EMBL" id="WBSO01000001">
    <property type="protein sequence ID" value="KAB8301792.1"/>
    <property type="molecule type" value="Genomic_DNA"/>
</dbReference>
<keyword evidence="12" id="KW-1185">Reference proteome</keyword>
<dbReference type="GO" id="GO:0004470">
    <property type="term" value="F:malic enzyme activity"/>
    <property type="evidence" value="ECO:0007669"/>
    <property type="project" value="InterPro"/>
</dbReference>
<dbReference type="GO" id="GO:0006108">
    <property type="term" value="P:malate metabolic process"/>
    <property type="evidence" value="ECO:0007669"/>
    <property type="project" value="TreeGrafter"/>
</dbReference>
<evidence type="ECO:0000256" key="3">
    <source>
        <dbReference type="ARBA" id="ARBA00022723"/>
    </source>
</evidence>
<evidence type="ECO:0000256" key="2">
    <source>
        <dbReference type="ARBA" id="ARBA00008785"/>
    </source>
</evidence>
<dbReference type="PRINTS" id="PR00072">
    <property type="entry name" value="MALOXRDTASE"/>
</dbReference>
<reference evidence="11 12" key="1">
    <citation type="submission" date="2019-09" db="EMBL/GenBank/DDBJ databases">
        <title>Characterization of the phylogenetic diversity of two novel species belonging to the genus Bifidobacterium: Bifidobacterium cebidarum sp. nov. and Bifidobacterium leontopitheci sp. nov.</title>
        <authorList>
            <person name="Lugli G.A."/>
            <person name="Duranti S."/>
            <person name="Milani C."/>
            <person name="Turroni F."/>
            <person name="Ventura M."/>
        </authorList>
    </citation>
    <scope>NUCLEOTIDE SEQUENCE [LARGE SCALE GENOMIC DNA]</scope>
    <source>
        <strain evidence="11 12">DSM 100238</strain>
    </source>
</reference>
<dbReference type="GO" id="GO:0051287">
    <property type="term" value="F:NAD binding"/>
    <property type="evidence" value="ECO:0007669"/>
    <property type="project" value="InterPro"/>
</dbReference>
<dbReference type="CDD" id="cd05312">
    <property type="entry name" value="NAD_bind_1_malic_enz"/>
    <property type="match status" value="1"/>
</dbReference>
<feature type="binding site" evidence="7">
    <location>
        <position position="235"/>
    </location>
    <ligand>
        <name>a divalent metal cation</name>
        <dbReference type="ChEBI" id="CHEBI:60240"/>
    </ligand>
</feature>
<sequence length="545" mass="59761">MKTGYELLNDPFLNKGTAFTQEERKKFGLVGILPPVVQTIELQAARAYENVQRRESVTEKRHYLMNLFSRNRTLFFYLFSQHVQELMPIVYDPGIAESIRNYSEFFMTPQNAAYLTADHPEEMEEAIRNAAGDRDIELIVVTDAQAILGIGDWGTNGVSISTGKLMVYTAAAGIDPAKVLPVVIDAGTDRQSLLDDPLYLGLHHHRIGDEQYYAYIDQFVELVERMFPHLYLHFEDFGRGHAAVLLNRYVNRYPVFNDDIEGTGIISLAGILGALRISGEKLADQKYLCFGAGTAGCGIVKRICQEMVDQGMDVKEAQKHFYLVDKQGLLFDDMQDLTPEQAVFARSREEFADVDALTTLAAAVKAIHPTILVGTSTQGGAFTEEIVKEMAAHTASPIIFPLSNPTELAEAKAEDLIRWTEGRALVATGIPSAPVSYKGVTYEIGQANNALIYPGLGLGVISADAKLVTDRMISVAAHSISDIVDASRAGAAVLPPVSELPEFSRTVAIAVAGEAVREGLNRRAVDNVADAVDAQRWSPTYTELA</sequence>
<keyword evidence="4" id="KW-0520">NAD</keyword>
<dbReference type="GO" id="GO:0046872">
    <property type="term" value="F:metal ion binding"/>
    <property type="evidence" value="ECO:0007669"/>
    <property type="project" value="UniProtKB-KW"/>
</dbReference>
<feature type="domain" description="Malic enzyme NAD-binding" evidence="9">
    <location>
        <begin position="260"/>
        <end position="516"/>
    </location>
</feature>
<dbReference type="PIRSF" id="PIRSF000106">
    <property type="entry name" value="ME"/>
    <property type="match status" value="1"/>
</dbReference>
<dbReference type="GO" id="GO:0043883">
    <property type="term" value="F:malolactic enzyme activity"/>
    <property type="evidence" value="ECO:0007669"/>
    <property type="project" value="InterPro"/>
</dbReference>
<dbReference type="GO" id="GO:0043464">
    <property type="term" value="P:malolactic fermentation"/>
    <property type="evidence" value="ECO:0007669"/>
    <property type="project" value="InterPro"/>
</dbReference>
<keyword evidence="3 7" id="KW-0479">Metal-binding</keyword>
<dbReference type="Gene3D" id="3.40.50.720">
    <property type="entry name" value="NAD(P)-binding Rossmann-like Domain"/>
    <property type="match status" value="1"/>
</dbReference>
<comment type="cofactor">
    <cofactor evidence="1">
        <name>Mn(2+)</name>
        <dbReference type="ChEBI" id="CHEBI:29035"/>
    </cofactor>
</comment>
<proteinExistence type="inferred from homology"/>
<dbReference type="Pfam" id="PF03949">
    <property type="entry name" value="Malic_M"/>
    <property type="match status" value="1"/>
</dbReference>
<dbReference type="PROSITE" id="PS00331">
    <property type="entry name" value="MALIC_ENZYMES"/>
    <property type="match status" value="1"/>
</dbReference>
<feature type="active site" description="Proton donor" evidence="5">
    <location>
        <position position="91"/>
    </location>
</feature>
<comment type="cofactor">
    <cofactor evidence="7">
        <name>Mg(2+)</name>
        <dbReference type="ChEBI" id="CHEBI:18420"/>
    </cofactor>
    <cofactor evidence="7">
        <name>Mn(2+)</name>
        <dbReference type="ChEBI" id="CHEBI:29035"/>
    </cofactor>
    <text evidence="7">Divalent metal cations. Prefers magnesium or manganese.</text>
</comment>
<feature type="binding site" evidence="7">
    <location>
        <position position="236"/>
    </location>
    <ligand>
        <name>a divalent metal cation</name>
        <dbReference type="ChEBI" id="CHEBI:60240"/>
    </ligand>
</feature>
<gene>
    <name evidence="11" type="ORF">DSM100238_0111</name>
</gene>
<comment type="caution">
    <text evidence="11">The sequence shown here is derived from an EMBL/GenBank/DDBJ whole genome shotgun (WGS) entry which is preliminary data.</text>
</comment>
<organism evidence="11 12">
    <name type="scientific">Bifidobacterium apri</name>
    <dbReference type="NCBI Taxonomy" id="1769423"/>
    <lineage>
        <taxon>Bacteria</taxon>
        <taxon>Bacillati</taxon>
        <taxon>Actinomycetota</taxon>
        <taxon>Actinomycetes</taxon>
        <taxon>Bifidobacteriales</taxon>
        <taxon>Bifidobacteriaceae</taxon>
        <taxon>Bifidobacterium</taxon>
    </lineage>
</organism>